<reference evidence="3" key="1">
    <citation type="submission" date="2012-12" db="EMBL/GenBank/DDBJ databases">
        <authorList>
            <person name="Hellsten U."/>
            <person name="Grimwood J."/>
            <person name="Chapman J.A."/>
            <person name="Shapiro H."/>
            <person name="Aerts A."/>
            <person name="Otillar R.P."/>
            <person name="Terry A.Y."/>
            <person name="Boore J.L."/>
            <person name="Simakov O."/>
            <person name="Marletaz F."/>
            <person name="Cho S.-J."/>
            <person name="Edsinger-Gonzales E."/>
            <person name="Havlak P."/>
            <person name="Kuo D.-H."/>
            <person name="Larsson T."/>
            <person name="Lv J."/>
            <person name="Arendt D."/>
            <person name="Savage R."/>
            <person name="Osoegawa K."/>
            <person name="de Jong P."/>
            <person name="Lindberg D.R."/>
            <person name="Seaver E.C."/>
            <person name="Weisblat D.A."/>
            <person name="Putnam N.H."/>
            <person name="Grigoriev I.V."/>
            <person name="Rokhsar D.S."/>
        </authorList>
    </citation>
    <scope>NUCLEOTIDE SEQUENCE</scope>
</reference>
<dbReference type="EMBL" id="AMQM01003465">
    <property type="status" value="NOT_ANNOTATED_CDS"/>
    <property type="molecule type" value="Genomic_DNA"/>
</dbReference>
<reference evidence="2" key="3">
    <citation type="submission" date="2015-06" db="UniProtKB">
        <authorList>
            <consortium name="EnsemblMetazoa"/>
        </authorList>
    </citation>
    <scope>IDENTIFICATION</scope>
</reference>
<name>T1F2K7_HELRO</name>
<evidence type="ECO:0000313" key="1">
    <source>
        <dbReference type="EMBL" id="ESO07506.1"/>
    </source>
</evidence>
<reference evidence="1 3" key="2">
    <citation type="journal article" date="2013" name="Nature">
        <title>Insights into bilaterian evolution from three spiralian genomes.</title>
        <authorList>
            <person name="Simakov O."/>
            <person name="Marletaz F."/>
            <person name="Cho S.J."/>
            <person name="Edsinger-Gonzales E."/>
            <person name="Havlak P."/>
            <person name="Hellsten U."/>
            <person name="Kuo D.H."/>
            <person name="Larsson T."/>
            <person name="Lv J."/>
            <person name="Arendt D."/>
            <person name="Savage R."/>
            <person name="Osoegawa K."/>
            <person name="de Jong P."/>
            <person name="Grimwood J."/>
            <person name="Chapman J.A."/>
            <person name="Shapiro H."/>
            <person name="Aerts A."/>
            <person name="Otillar R.P."/>
            <person name="Terry A.Y."/>
            <person name="Boore J.L."/>
            <person name="Grigoriev I.V."/>
            <person name="Lindberg D.R."/>
            <person name="Seaver E.C."/>
            <person name="Weisblat D.A."/>
            <person name="Putnam N.H."/>
            <person name="Rokhsar D.S."/>
        </authorList>
    </citation>
    <scope>NUCLEOTIDE SEQUENCE</scope>
</reference>
<dbReference type="HOGENOM" id="CLU_2029182_0_0_1"/>
<sequence>MIFSDVPHASGQCTFPEFLWKQSSREHLSHIINSNFKNLNHNNFSKTWITEEVHTSKSRKFKSRKLIAATRSTLVISVQDQGFCKTGGTCEMEERVITTMKCYKDVGNQTFKVMRSDEGFVS</sequence>
<dbReference type="RefSeq" id="XP_009014117.1">
    <property type="nucleotide sequence ID" value="XM_009015869.1"/>
</dbReference>
<gene>
    <name evidence="2" type="primary">20203056</name>
    <name evidence="1" type="ORF">HELRODRAFT_170043</name>
</gene>
<dbReference type="GeneID" id="20203056"/>
<accession>T1F2K7</accession>
<dbReference type="EnsemblMetazoa" id="HelroT170043">
    <property type="protein sequence ID" value="HelroP170043"/>
    <property type="gene ID" value="HelroG170043"/>
</dbReference>
<keyword evidence="3" id="KW-1185">Reference proteome</keyword>
<protein>
    <submittedName>
        <fullName evidence="1 2">Uncharacterized protein</fullName>
    </submittedName>
</protein>
<dbReference type="Proteomes" id="UP000015101">
    <property type="component" value="Unassembled WGS sequence"/>
</dbReference>
<dbReference type="CTD" id="20203056"/>
<evidence type="ECO:0000313" key="3">
    <source>
        <dbReference type="Proteomes" id="UP000015101"/>
    </source>
</evidence>
<dbReference type="InParanoid" id="T1F2K7"/>
<dbReference type="KEGG" id="hro:HELRODRAFT_170043"/>
<dbReference type="AlphaFoldDB" id="T1F2K7"/>
<dbReference type="EMBL" id="KB096183">
    <property type="protein sequence ID" value="ESO07506.1"/>
    <property type="molecule type" value="Genomic_DNA"/>
</dbReference>
<proteinExistence type="predicted"/>
<evidence type="ECO:0000313" key="2">
    <source>
        <dbReference type="EnsemblMetazoa" id="HelroP170043"/>
    </source>
</evidence>
<organism evidence="2 3">
    <name type="scientific">Helobdella robusta</name>
    <name type="common">Californian leech</name>
    <dbReference type="NCBI Taxonomy" id="6412"/>
    <lineage>
        <taxon>Eukaryota</taxon>
        <taxon>Metazoa</taxon>
        <taxon>Spiralia</taxon>
        <taxon>Lophotrochozoa</taxon>
        <taxon>Annelida</taxon>
        <taxon>Clitellata</taxon>
        <taxon>Hirudinea</taxon>
        <taxon>Rhynchobdellida</taxon>
        <taxon>Glossiphoniidae</taxon>
        <taxon>Helobdella</taxon>
    </lineage>
</organism>